<protein>
    <submittedName>
        <fullName evidence="2">Uncharacterized protein</fullName>
    </submittedName>
</protein>
<dbReference type="RefSeq" id="WP_286353979.1">
    <property type="nucleotide sequence ID" value="NZ_AP027079.1"/>
</dbReference>
<evidence type="ECO:0000313" key="2">
    <source>
        <dbReference type="EMBL" id="BDU70260.1"/>
    </source>
</evidence>
<evidence type="ECO:0000313" key="3">
    <source>
        <dbReference type="Proteomes" id="UP001242010"/>
    </source>
</evidence>
<keyword evidence="3" id="KW-1185">Reference proteome</keyword>
<reference evidence="3" key="1">
    <citation type="journal article" date="2023" name="Int. J. Syst. Evol. Microbiol.">
        <title>Mesoterricola silvestris gen. nov., sp. nov., Mesoterricola sediminis sp. nov., Geothrix oryzae sp. nov., Geothrix edaphica sp. nov., Geothrix rubra sp. nov., and Geothrix limicola sp. nov., six novel members of Acidobacteriota isolated from soils.</title>
        <authorList>
            <person name="Itoh H."/>
            <person name="Sugisawa Y."/>
            <person name="Mise K."/>
            <person name="Xu Z."/>
            <person name="Kuniyasu M."/>
            <person name="Ushijima N."/>
            <person name="Kawano K."/>
            <person name="Kobayashi E."/>
            <person name="Shiratori Y."/>
            <person name="Masuda Y."/>
            <person name="Senoo K."/>
        </authorList>
    </citation>
    <scope>NUCLEOTIDE SEQUENCE [LARGE SCALE GENOMIC DNA]</scope>
    <source>
        <strain evidence="3">Red222</strain>
    </source>
</reference>
<dbReference type="EMBL" id="AP027079">
    <property type="protein sequence ID" value="BDU70260.1"/>
    <property type="molecule type" value="Genomic_DNA"/>
</dbReference>
<accession>A0ABM8DTC4</accession>
<dbReference type="Proteomes" id="UP001242010">
    <property type="component" value="Chromosome"/>
</dbReference>
<sequence>MSLLLEVKPLAQEPRSGTWQGWWRHGLREGHEALSLTIASGRVRGAGQDQDGRFSLEGEVRPDGTATLTKRYTQPLVAVPSGLAYQGQWNGRVIRGTWADEASVCGRGPFLLWPSSEERRAPATDPAHLPRPLTS</sequence>
<feature type="region of interest" description="Disordered" evidence="1">
    <location>
        <begin position="115"/>
        <end position="135"/>
    </location>
</feature>
<organism evidence="2 3">
    <name type="scientific">Geothrix oryzae</name>
    <dbReference type="NCBI Taxonomy" id="2927975"/>
    <lineage>
        <taxon>Bacteria</taxon>
        <taxon>Pseudomonadati</taxon>
        <taxon>Acidobacteriota</taxon>
        <taxon>Holophagae</taxon>
        <taxon>Holophagales</taxon>
        <taxon>Holophagaceae</taxon>
        <taxon>Geothrix</taxon>
    </lineage>
</organism>
<proteinExistence type="predicted"/>
<gene>
    <name evidence="2" type="ORF">GETHOR_23610</name>
</gene>
<evidence type="ECO:0000256" key="1">
    <source>
        <dbReference type="SAM" id="MobiDB-lite"/>
    </source>
</evidence>
<name>A0ABM8DTC4_9BACT</name>